<evidence type="ECO:0000313" key="3">
    <source>
        <dbReference type="Proteomes" id="UP000076715"/>
    </source>
</evidence>
<comment type="caution">
    <text evidence="2">The sequence shown here is derived from an EMBL/GenBank/DDBJ whole genome shotgun (WGS) entry which is preliminary data.</text>
</comment>
<keyword evidence="3" id="KW-1185">Reference proteome</keyword>
<dbReference type="InterPro" id="IPR000182">
    <property type="entry name" value="GNAT_dom"/>
</dbReference>
<protein>
    <recommendedName>
        <fullName evidence="1">N-acetyltransferase domain-containing protein</fullName>
    </recommendedName>
</protein>
<dbReference type="Proteomes" id="UP000076715">
    <property type="component" value="Unassembled WGS sequence"/>
</dbReference>
<dbReference type="AlphaFoldDB" id="A0A163AA62"/>
<dbReference type="PANTHER" id="PTHR42791:SF1">
    <property type="entry name" value="N-ACETYLTRANSFERASE DOMAIN-CONTAINING PROTEIN"/>
    <property type="match status" value="1"/>
</dbReference>
<dbReference type="RefSeq" id="WP_066313889.1">
    <property type="nucleotide sequence ID" value="NZ_LQRT01000013.1"/>
</dbReference>
<dbReference type="PANTHER" id="PTHR42791">
    <property type="entry name" value="GNAT FAMILY ACETYLTRANSFERASE"/>
    <property type="match status" value="1"/>
</dbReference>
<dbReference type="InterPro" id="IPR016181">
    <property type="entry name" value="Acyl_CoA_acyltransferase"/>
</dbReference>
<dbReference type="GO" id="GO:0016747">
    <property type="term" value="F:acyltransferase activity, transferring groups other than amino-acyl groups"/>
    <property type="evidence" value="ECO:0007669"/>
    <property type="project" value="InterPro"/>
</dbReference>
<proteinExistence type="predicted"/>
<sequence length="194" mass="23322">MKRATQNDEETVIRILTESFDQNKSVNFIIKQDRKRKKRIKFLMKYSFFIGMNFGEVFLGEDKLSCCIVIDSKKNKNTFKKLIFDIRLVRNAIGFFRIKKILKREKILRRHQPNEPFFHLWYIGVLPQYFGKGKGSVLLKEVLAYYEPFKKNICLETSMVENIKFYHRHGFDQVSKIDQELAYELFIFKHEFAK</sequence>
<dbReference type="Gene3D" id="3.40.630.30">
    <property type="match status" value="1"/>
</dbReference>
<reference evidence="2 3" key="1">
    <citation type="submission" date="2016-01" db="EMBL/GenBank/DDBJ databases">
        <title>The draft genome sequence of Aquimarina sp. RZW4-3-2.</title>
        <authorList>
            <person name="Wang Y."/>
        </authorList>
    </citation>
    <scope>NUCLEOTIDE SEQUENCE [LARGE SCALE GENOMIC DNA]</scope>
    <source>
        <strain evidence="2 3">RZW4-3-2</strain>
    </source>
</reference>
<gene>
    <name evidence="2" type="ORF">AWE51_05365</name>
</gene>
<dbReference type="STRING" id="1642818.AWE51_05365"/>
<evidence type="ECO:0000259" key="1">
    <source>
        <dbReference type="Pfam" id="PF13508"/>
    </source>
</evidence>
<dbReference type="CDD" id="cd04301">
    <property type="entry name" value="NAT_SF"/>
    <property type="match status" value="1"/>
</dbReference>
<accession>A0A163AA62</accession>
<dbReference type="Pfam" id="PF13508">
    <property type="entry name" value="Acetyltransf_7"/>
    <property type="match status" value="1"/>
</dbReference>
<name>A0A163AA62_9FLAO</name>
<dbReference type="EMBL" id="LQRT01000013">
    <property type="protein sequence ID" value="KZS40385.1"/>
    <property type="molecule type" value="Genomic_DNA"/>
</dbReference>
<dbReference type="OrthoDB" id="5319888at2"/>
<feature type="domain" description="N-acetyltransferase" evidence="1">
    <location>
        <begin position="106"/>
        <end position="172"/>
    </location>
</feature>
<organism evidence="2 3">
    <name type="scientific">Aquimarina aggregata</name>
    <dbReference type="NCBI Taxonomy" id="1642818"/>
    <lineage>
        <taxon>Bacteria</taxon>
        <taxon>Pseudomonadati</taxon>
        <taxon>Bacteroidota</taxon>
        <taxon>Flavobacteriia</taxon>
        <taxon>Flavobacteriales</taxon>
        <taxon>Flavobacteriaceae</taxon>
        <taxon>Aquimarina</taxon>
    </lineage>
</organism>
<evidence type="ECO:0000313" key="2">
    <source>
        <dbReference type="EMBL" id="KZS40385.1"/>
    </source>
</evidence>
<dbReference type="SUPFAM" id="SSF55729">
    <property type="entry name" value="Acyl-CoA N-acyltransferases (Nat)"/>
    <property type="match status" value="1"/>
</dbReference>
<dbReference type="InterPro" id="IPR052523">
    <property type="entry name" value="Trichothecene_AcTrans"/>
</dbReference>